<reference evidence="8 9" key="1">
    <citation type="submission" date="2020-01" db="EMBL/GenBank/DDBJ databases">
        <title>Anaeroalcalibacter tamaniensis gen. nov., sp. nov., moderately halophilic strictly anaerobic fermenter bacterium from mud volcano of Taman peninsula.</title>
        <authorList>
            <person name="Frolova A."/>
            <person name="Merkel A.Y."/>
            <person name="Slobodkin A.I."/>
        </authorList>
    </citation>
    <scope>NUCLEOTIDE SEQUENCE [LARGE SCALE GENOMIC DNA]</scope>
    <source>
        <strain evidence="8 9">F-3ap</strain>
    </source>
</reference>
<dbReference type="SUPFAM" id="SSF52096">
    <property type="entry name" value="ClpP/crotonase"/>
    <property type="match status" value="1"/>
</dbReference>
<dbReference type="InterPro" id="IPR029045">
    <property type="entry name" value="ClpP/crotonase-like_dom_sf"/>
</dbReference>
<keyword evidence="9" id="KW-1185">Reference proteome</keyword>
<keyword evidence="3 8" id="KW-0645">Protease</keyword>
<evidence type="ECO:0000313" key="8">
    <source>
        <dbReference type="EMBL" id="NDL68853.1"/>
    </source>
</evidence>
<dbReference type="PANTHER" id="PTHR10381">
    <property type="entry name" value="ATP-DEPENDENT CLP PROTEASE PROTEOLYTIC SUBUNIT"/>
    <property type="match status" value="1"/>
</dbReference>
<dbReference type="EMBL" id="JAAEEH010000071">
    <property type="protein sequence ID" value="NDL68853.1"/>
    <property type="molecule type" value="Genomic_DNA"/>
</dbReference>
<dbReference type="GO" id="GO:0051117">
    <property type="term" value="F:ATPase binding"/>
    <property type="evidence" value="ECO:0007669"/>
    <property type="project" value="TreeGrafter"/>
</dbReference>
<comment type="caution">
    <text evidence="8">The sequence shown here is derived from an EMBL/GenBank/DDBJ whole genome shotgun (WGS) entry which is preliminary data.</text>
</comment>
<evidence type="ECO:0000256" key="4">
    <source>
        <dbReference type="ARBA" id="ARBA00022801"/>
    </source>
</evidence>
<dbReference type="InterPro" id="IPR023562">
    <property type="entry name" value="ClpP/TepA"/>
</dbReference>
<evidence type="ECO:0000256" key="2">
    <source>
        <dbReference type="ARBA" id="ARBA00022490"/>
    </source>
</evidence>
<dbReference type="Gene3D" id="3.90.226.10">
    <property type="entry name" value="2-enoyl-CoA Hydratase, Chain A, domain 1"/>
    <property type="match status" value="1"/>
</dbReference>
<organism evidence="8 9">
    <name type="scientific">Anaerotalea alkaliphila</name>
    <dbReference type="NCBI Taxonomy" id="2662126"/>
    <lineage>
        <taxon>Bacteria</taxon>
        <taxon>Bacillati</taxon>
        <taxon>Bacillota</taxon>
        <taxon>Clostridia</taxon>
        <taxon>Eubacteriales</taxon>
        <taxon>Anaerotalea</taxon>
    </lineage>
</organism>
<evidence type="ECO:0000256" key="3">
    <source>
        <dbReference type="ARBA" id="ARBA00022670"/>
    </source>
</evidence>
<proteinExistence type="inferred from homology"/>
<evidence type="ECO:0000313" key="9">
    <source>
        <dbReference type="Proteomes" id="UP000461585"/>
    </source>
</evidence>
<keyword evidence="4" id="KW-0378">Hydrolase</keyword>
<gene>
    <name evidence="8" type="ORF">GXN74_14060</name>
</gene>
<comment type="similarity">
    <text evidence="1 6">Belongs to the peptidase S14 family.</text>
</comment>
<evidence type="ECO:0000256" key="5">
    <source>
        <dbReference type="ARBA" id="ARBA00022825"/>
    </source>
</evidence>
<keyword evidence="5" id="KW-0720">Serine protease</keyword>
<dbReference type="InterPro" id="IPR001907">
    <property type="entry name" value="ClpP"/>
</dbReference>
<protein>
    <recommendedName>
        <fullName evidence="6">ATP-dependent Clp protease proteolytic subunit</fullName>
    </recommendedName>
</protein>
<accession>A0A7X5KPB0</accession>
<dbReference type="GO" id="GO:0006515">
    <property type="term" value="P:protein quality control for misfolded or incompletely synthesized proteins"/>
    <property type="evidence" value="ECO:0007669"/>
    <property type="project" value="TreeGrafter"/>
</dbReference>
<dbReference type="Proteomes" id="UP000461585">
    <property type="component" value="Unassembled WGS sequence"/>
</dbReference>
<evidence type="ECO:0000256" key="7">
    <source>
        <dbReference type="SAM" id="MobiDB-lite"/>
    </source>
</evidence>
<dbReference type="CDD" id="cd07016">
    <property type="entry name" value="S14_ClpP_1"/>
    <property type="match status" value="1"/>
</dbReference>
<evidence type="ECO:0000256" key="1">
    <source>
        <dbReference type="ARBA" id="ARBA00007039"/>
    </source>
</evidence>
<dbReference type="Pfam" id="PF00574">
    <property type="entry name" value="CLP_protease"/>
    <property type="match status" value="1"/>
</dbReference>
<dbReference type="GO" id="GO:0009368">
    <property type="term" value="C:endopeptidase Clp complex"/>
    <property type="evidence" value="ECO:0007669"/>
    <property type="project" value="TreeGrafter"/>
</dbReference>
<name>A0A7X5KPB0_9FIRM</name>
<keyword evidence="2" id="KW-0963">Cytoplasm</keyword>
<dbReference type="PANTHER" id="PTHR10381:SF70">
    <property type="entry name" value="ATP-DEPENDENT CLP PROTEASE PROTEOLYTIC SUBUNIT"/>
    <property type="match status" value="1"/>
</dbReference>
<feature type="region of interest" description="Disordered" evidence="7">
    <location>
        <begin position="218"/>
        <end position="261"/>
    </location>
</feature>
<evidence type="ECO:0000256" key="6">
    <source>
        <dbReference type="RuleBase" id="RU003567"/>
    </source>
</evidence>
<dbReference type="AlphaFoldDB" id="A0A7X5KPB0"/>
<dbReference type="PRINTS" id="PR00127">
    <property type="entry name" value="CLPPROTEASEP"/>
</dbReference>
<dbReference type="NCBIfam" id="NF045542">
    <property type="entry name" value="Clp_rel_HeadMat"/>
    <property type="match status" value="1"/>
</dbReference>
<dbReference type="GO" id="GO:0004176">
    <property type="term" value="F:ATP-dependent peptidase activity"/>
    <property type="evidence" value="ECO:0007669"/>
    <property type="project" value="InterPro"/>
</dbReference>
<dbReference type="GO" id="GO:0004252">
    <property type="term" value="F:serine-type endopeptidase activity"/>
    <property type="evidence" value="ECO:0007669"/>
    <property type="project" value="InterPro"/>
</dbReference>
<sequence length="261" mass="29259">MGQKSMQNRLKTQCFQWFSYNHWYKNPGMQVESETSADHFRSELGKYPDVNQINLYVNSFGGSVFEAMAIRSQLKRHAATVTGYVDGFACSAASFVLTACDKVVMPSNTMQMIHNAWNYVAGNAKELRKAADDLEKIMEGNRQAYLEKSAGKITEEKLMELLDSESWLTAAECLEYGLADEVTLGEVDLTNAKAMLEQRNKTLEQKINYNKALAAQIRAMQEPSVQEPKPQASEPEPSPAPSPESEPENKAKKLMAALFRQ</sequence>